<reference evidence="2 3" key="1">
    <citation type="journal article" date="2007" name="PLoS Genet.">
        <title>Patterns and implications of gene gain and loss in the evolution of Prochlorococcus.</title>
        <authorList>
            <person name="Kettler G.C."/>
            <person name="Martiny A.C."/>
            <person name="Huang K."/>
            <person name="Zucker J."/>
            <person name="Coleman M.L."/>
            <person name="Rodrigue S."/>
            <person name="Chen F."/>
            <person name="Lapidus A."/>
            <person name="Ferriera S."/>
            <person name="Johnson J."/>
            <person name="Steglich C."/>
            <person name="Church G.M."/>
            <person name="Richardson P."/>
            <person name="Chisholm S.W."/>
        </authorList>
    </citation>
    <scope>NUCLEOTIDE SEQUENCE [LARGE SCALE GENOMIC DNA]</scope>
    <source>
        <strain evidence="2 3">NATL2A</strain>
    </source>
</reference>
<gene>
    <name evidence="2" type="ordered locus">PMN2A_0813</name>
</gene>
<protein>
    <submittedName>
        <fullName evidence="2">Uncharacterized protein</fullName>
    </submittedName>
</protein>
<dbReference type="RefSeq" id="WP_011294901.1">
    <property type="nucleotide sequence ID" value="NC_007335.2"/>
</dbReference>
<feature type="transmembrane region" description="Helical" evidence="1">
    <location>
        <begin position="47"/>
        <end position="70"/>
    </location>
</feature>
<feature type="transmembrane region" description="Helical" evidence="1">
    <location>
        <begin position="7"/>
        <end position="27"/>
    </location>
</feature>
<keyword evidence="3" id="KW-1185">Reference proteome</keyword>
<keyword evidence="1" id="KW-0472">Membrane</keyword>
<dbReference type="Proteomes" id="UP000002535">
    <property type="component" value="Chromosome"/>
</dbReference>
<keyword evidence="1" id="KW-0812">Transmembrane</keyword>
<dbReference type="STRING" id="59920.PMN2A_0813"/>
<keyword evidence="1" id="KW-1133">Transmembrane helix</keyword>
<evidence type="ECO:0000313" key="2">
    <source>
        <dbReference type="EMBL" id="AAZ58304.1"/>
    </source>
</evidence>
<sequence length="79" mass="8789">MFFRLKLLTLNISTAIFLILFLCLGSQNLEKKYSLDLIINKTVDLPIGFLMGTSFTLGLISGGLTSVLIIKNNQTIKPR</sequence>
<dbReference type="PhylomeDB" id="Q46JM4"/>
<accession>Q46JM4</accession>
<dbReference type="EMBL" id="CP000095">
    <property type="protein sequence ID" value="AAZ58304.1"/>
    <property type="molecule type" value="Genomic_DNA"/>
</dbReference>
<dbReference type="OrthoDB" id="561011at2"/>
<proteinExistence type="predicted"/>
<evidence type="ECO:0000313" key="3">
    <source>
        <dbReference type="Proteomes" id="UP000002535"/>
    </source>
</evidence>
<dbReference type="AlphaFoldDB" id="Q46JM4"/>
<name>Q46JM4_PROMT</name>
<dbReference type="KEGG" id="pmn:PMN2A_0813"/>
<evidence type="ECO:0000256" key="1">
    <source>
        <dbReference type="SAM" id="Phobius"/>
    </source>
</evidence>
<organism evidence="2 3">
    <name type="scientific">Prochlorococcus marinus (strain NATL2A)</name>
    <dbReference type="NCBI Taxonomy" id="59920"/>
    <lineage>
        <taxon>Bacteria</taxon>
        <taxon>Bacillati</taxon>
        <taxon>Cyanobacteriota</taxon>
        <taxon>Cyanophyceae</taxon>
        <taxon>Synechococcales</taxon>
        <taxon>Prochlorococcaceae</taxon>
        <taxon>Prochlorococcus</taxon>
    </lineage>
</organism>
<dbReference type="HOGENOM" id="CLU_2686504_0_0_3"/>